<protein>
    <submittedName>
        <fullName evidence="1">Uncharacterized protein</fullName>
    </submittedName>
</protein>
<name>A0ABV5PB54_STRCM</name>
<dbReference type="EMBL" id="JBHMCR010000006">
    <property type="protein sequence ID" value="MFB9520399.1"/>
    <property type="molecule type" value="Genomic_DNA"/>
</dbReference>
<reference evidence="1 2" key="1">
    <citation type="submission" date="2024-09" db="EMBL/GenBank/DDBJ databases">
        <authorList>
            <person name="Sun Q."/>
            <person name="Mori K."/>
        </authorList>
    </citation>
    <scope>NUCLEOTIDE SEQUENCE [LARGE SCALE GENOMIC DNA]</scope>
    <source>
        <strain evidence="1 2">JCM 4362</strain>
    </source>
</reference>
<evidence type="ECO:0000313" key="2">
    <source>
        <dbReference type="Proteomes" id="UP001589718"/>
    </source>
</evidence>
<evidence type="ECO:0000313" key="1">
    <source>
        <dbReference type="EMBL" id="MFB9520399.1"/>
    </source>
</evidence>
<proteinExistence type="predicted"/>
<organism evidence="1 2">
    <name type="scientific">Streptomyces cremeus</name>
    <dbReference type="NCBI Taxonomy" id="66881"/>
    <lineage>
        <taxon>Bacteria</taxon>
        <taxon>Bacillati</taxon>
        <taxon>Actinomycetota</taxon>
        <taxon>Actinomycetes</taxon>
        <taxon>Kitasatosporales</taxon>
        <taxon>Streptomycetaceae</taxon>
        <taxon>Streptomyces</taxon>
    </lineage>
</organism>
<sequence>MSAPAHHPARTARRTPAGGRLPWWSVVLPALSFALLLALLTGPGQAHASPAAQDGPGIAYLVTLLLDVLPL</sequence>
<comment type="caution">
    <text evidence="1">The sequence shown here is derived from an EMBL/GenBank/DDBJ whole genome shotgun (WGS) entry which is preliminary data.</text>
</comment>
<dbReference type="Proteomes" id="UP001589718">
    <property type="component" value="Unassembled WGS sequence"/>
</dbReference>
<dbReference type="RefSeq" id="WP_345224345.1">
    <property type="nucleotide sequence ID" value="NZ_BAAAXE010000013.1"/>
</dbReference>
<keyword evidence="2" id="KW-1185">Reference proteome</keyword>
<gene>
    <name evidence="1" type="ORF">ACFFTU_10615</name>
</gene>
<accession>A0ABV5PB54</accession>